<protein>
    <submittedName>
        <fullName evidence="8">MFS transporter</fullName>
    </submittedName>
</protein>
<gene>
    <name evidence="8" type="ORF">EZH24_11115</name>
</gene>
<evidence type="ECO:0000256" key="3">
    <source>
        <dbReference type="ARBA" id="ARBA00022692"/>
    </source>
</evidence>
<dbReference type="InterPro" id="IPR036259">
    <property type="entry name" value="MFS_trans_sf"/>
</dbReference>
<dbReference type="Pfam" id="PF07690">
    <property type="entry name" value="MFS_1"/>
    <property type="match status" value="1"/>
</dbReference>
<reference evidence="8 9" key="1">
    <citation type="journal article" date="2019" name="Anaerobe">
        <title>Brachyspira catarrhinii sp. nov., an anaerobic intestinal spirochaete isolated from vervet monkeys may have been misidentified as Brachyspira aalborgi in previous studies.</title>
        <authorList>
            <person name="Phillips N.D."/>
            <person name="La T."/>
            <person name="Hampson D.J."/>
        </authorList>
    </citation>
    <scope>NUCLEOTIDE SEQUENCE [LARGE SCALE GENOMIC DNA]</scope>
    <source>
        <strain evidence="8 9">Z12</strain>
    </source>
</reference>
<feature type="transmembrane region" description="Helical" evidence="6">
    <location>
        <begin position="365"/>
        <end position="386"/>
    </location>
</feature>
<dbReference type="SUPFAM" id="SSF103473">
    <property type="entry name" value="MFS general substrate transporter"/>
    <property type="match status" value="1"/>
</dbReference>
<evidence type="ECO:0000256" key="4">
    <source>
        <dbReference type="ARBA" id="ARBA00022989"/>
    </source>
</evidence>
<dbReference type="EMBL" id="SJDU01000419">
    <property type="protein sequence ID" value="TKZ29290.1"/>
    <property type="molecule type" value="Genomic_DNA"/>
</dbReference>
<dbReference type="PANTHER" id="PTHR43124">
    <property type="entry name" value="PURINE EFFLUX PUMP PBUE"/>
    <property type="match status" value="1"/>
</dbReference>
<evidence type="ECO:0000256" key="6">
    <source>
        <dbReference type="SAM" id="Phobius"/>
    </source>
</evidence>
<feature type="transmembrane region" description="Helical" evidence="6">
    <location>
        <begin position="299"/>
        <end position="319"/>
    </location>
</feature>
<keyword evidence="2" id="KW-1003">Cell membrane</keyword>
<evidence type="ECO:0000313" key="9">
    <source>
        <dbReference type="Proteomes" id="UP000310168"/>
    </source>
</evidence>
<keyword evidence="4 6" id="KW-1133">Transmembrane helix</keyword>
<sequence length="391" mass="42539">MENLGNRDYKMTVGFIGGVLTLASVYAASSSPIPLFKIYAESIGLSNGFLSLTAAVYFLGAITGLLVFSKISNYLGMRPVIFAILILTAFGCLIFIKLNNGFQLTIGRFIQGLSCGMVSSSVSSYIFDTAKIQWLASASVSGAPMVGLSLGSIGSGIIAGYENYYLIFEIIIFVLIVCGVLIFLGKETVIKSKFFLRYLKPEIYIPKNVRNIFPSAITVFVSSWAIGGFYQAFSSSMAFDYFHSSNVLIASLIFLSLFLPNILGGFIAGKFGSAISNYAGITGFLISVIISILALWKGILILFLIGCIFESVFWGIAFTKSISDIIDKISKEERTGVLSSVYIISYSAAGIPNLIVGRIAHNFSIIQIFIGYGMLVFIAFIFNIYFNIIKK</sequence>
<dbReference type="InterPro" id="IPR020846">
    <property type="entry name" value="MFS_dom"/>
</dbReference>
<evidence type="ECO:0000256" key="1">
    <source>
        <dbReference type="ARBA" id="ARBA00004651"/>
    </source>
</evidence>
<proteinExistence type="predicted"/>
<evidence type="ECO:0000259" key="7">
    <source>
        <dbReference type="PROSITE" id="PS50850"/>
    </source>
</evidence>
<dbReference type="InterPro" id="IPR050189">
    <property type="entry name" value="MFS_Efflux_Transporters"/>
</dbReference>
<comment type="caution">
    <text evidence="8">The sequence shown here is derived from an EMBL/GenBank/DDBJ whole genome shotgun (WGS) entry which is preliminary data.</text>
</comment>
<dbReference type="RefSeq" id="WP_137999174.1">
    <property type="nucleotide sequence ID" value="NZ_SJDU01000419.1"/>
</dbReference>
<feature type="transmembrane region" description="Helical" evidence="6">
    <location>
        <begin position="245"/>
        <end position="268"/>
    </location>
</feature>
<keyword evidence="3 6" id="KW-0812">Transmembrane</keyword>
<name>A0ABY2TNX6_9SPIR</name>
<dbReference type="PROSITE" id="PS50850">
    <property type="entry name" value="MFS"/>
    <property type="match status" value="1"/>
</dbReference>
<dbReference type="Proteomes" id="UP000310168">
    <property type="component" value="Unassembled WGS sequence"/>
</dbReference>
<feature type="domain" description="Major facilitator superfamily (MFS) profile" evidence="7">
    <location>
        <begin position="10"/>
        <end position="391"/>
    </location>
</feature>
<comment type="subcellular location">
    <subcellularLocation>
        <location evidence="1">Cell membrane</location>
        <topology evidence="1">Multi-pass membrane protein</topology>
    </subcellularLocation>
</comment>
<evidence type="ECO:0000256" key="5">
    <source>
        <dbReference type="ARBA" id="ARBA00023136"/>
    </source>
</evidence>
<dbReference type="InterPro" id="IPR011701">
    <property type="entry name" value="MFS"/>
</dbReference>
<feature type="transmembrane region" description="Helical" evidence="6">
    <location>
        <begin position="212"/>
        <end position="233"/>
    </location>
</feature>
<feature type="transmembrane region" description="Helical" evidence="6">
    <location>
        <begin position="109"/>
        <end position="127"/>
    </location>
</feature>
<feature type="transmembrane region" description="Helical" evidence="6">
    <location>
        <begin position="134"/>
        <end position="158"/>
    </location>
</feature>
<keyword evidence="5 6" id="KW-0472">Membrane</keyword>
<feature type="transmembrane region" description="Helical" evidence="6">
    <location>
        <begin position="340"/>
        <end position="359"/>
    </location>
</feature>
<feature type="transmembrane region" description="Helical" evidence="6">
    <location>
        <begin position="164"/>
        <end position="184"/>
    </location>
</feature>
<evidence type="ECO:0000313" key="8">
    <source>
        <dbReference type="EMBL" id="TKZ29290.1"/>
    </source>
</evidence>
<evidence type="ECO:0000256" key="2">
    <source>
        <dbReference type="ARBA" id="ARBA00022475"/>
    </source>
</evidence>
<dbReference type="PANTHER" id="PTHR43124:SF3">
    <property type="entry name" value="CHLORAMPHENICOL EFFLUX PUMP RV0191"/>
    <property type="match status" value="1"/>
</dbReference>
<accession>A0ABY2TNX6</accession>
<feature type="transmembrane region" description="Helical" evidence="6">
    <location>
        <begin position="12"/>
        <end position="29"/>
    </location>
</feature>
<dbReference type="Gene3D" id="1.20.1250.20">
    <property type="entry name" value="MFS general substrate transporter like domains"/>
    <property type="match status" value="1"/>
</dbReference>
<feature type="transmembrane region" description="Helical" evidence="6">
    <location>
        <begin position="275"/>
        <end position="293"/>
    </location>
</feature>
<feature type="transmembrane region" description="Helical" evidence="6">
    <location>
        <begin position="49"/>
        <end position="68"/>
    </location>
</feature>
<organism evidence="8 9">
    <name type="scientific">Brachyspira catarrhinii</name>
    <dbReference type="NCBI Taxonomy" id="2528966"/>
    <lineage>
        <taxon>Bacteria</taxon>
        <taxon>Pseudomonadati</taxon>
        <taxon>Spirochaetota</taxon>
        <taxon>Spirochaetia</taxon>
        <taxon>Brachyspirales</taxon>
        <taxon>Brachyspiraceae</taxon>
        <taxon>Brachyspira</taxon>
    </lineage>
</organism>
<keyword evidence="9" id="KW-1185">Reference proteome</keyword>
<feature type="transmembrane region" description="Helical" evidence="6">
    <location>
        <begin position="80"/>
        <end position="97"/>
    </location>
</feature>